<dbReference type="PIRSF" id="PIRSF019574">
    <property type="entry name" value="Periplasmic_polyamine_BP"/>
    <property type="match status" value="1"/>
</dbReference>
<dbReference type="PRINTS" id="PR00909">
    <property type="entry name" value="SPERMDNBNDNG"/>
</dbReference>
<dbReference type="InterPro" id="IPR006059">
    <property type="entry name" value="SBP"/>
</dbReference>
<comment type="similarity">
    <text evidence="5">Belongs to the bacterial solute-binding protein PotD/PotF family.</text>
</comment>
<protein>
    <recommendedName>
        <fullName evidence="5">Putrescine-binding periplasmic protein</fullName>
    </recommendedName>
</protein>
<comment type="caution">
    <text evidence="7">The sequence shown here is derived from an EMBL/GenBank/DDBJ whole genome shotgun (WGS) entry which is preliminary data.</text>
</comment>
<evidence type="ECO:0000256" key="4">
    <source>
        <dbReference type="ARBA" id="ARBA00022764"/>
    </source>
</evidence>
<evidence type="ECO:0000256" key="6">
    <source>
        <dbReference type="SAM" id="SignalP"/>
    </source>
</evidence>
<gene>
    <name evidence="7" type="ORF">LIN78_06065</name>
</gene>
<dbReference type="PANTHER" id="PTHR30222">
    <property type="entry name" value="SPERMIDINE/PUTRESCINE-BINDING PERIPLASMIC PROTEIN"/>
    <property type="match status" value="1"/>
</dbReference>
<feature type="signal peptide" evidence="6">
    <location>
        <begin position="1"/>
        <end position="22"/>
    </location>
</feature>
<accession>A0ABS8D659</accession>
<dbReference type="PROSITE" id="PS51257">
    <property type="entry name" value="PROKAR_LIPOPROTEIN"/>
    <property type="match status" value="1"/>
</dbReference>
<keyword evidence="3 6" id="KW-0732">Signal</keyword>
<keyword evidence="4 5" id="KW-0574">Periplasm</keyword>
<feature type="chain" id="PRO_5047488687" description="Putrescine-binding periplasmic protein" evidence="6">
    <location>
        <begin position="23"/>
        <end position="364"/>
    </location>
</feature>
<dbReference type="Gene3D" id="3.40.190.10">
    <property type="entry name" value="Periplasmic binding protein-like II"/>
    <property type="match status" value="2"/>
</dbReference>
<dbReference type="Pfam" id="PF13416">
    <property type="entry name" value="SBP_bac_8"/>
    <property type="match status" value="1"/>
</dbReference>
<evidence type="ECO:0000313" key="8">
    <source>
        <dbReference type="Proteomes" id="UP001165395"/>
    </source>
</evidence>
<dbReference type="RefSeq" id="WP_227179559.1">
    <property type="nucleotide sequence ID" value="NZ_JAJBZT010000003.1"/>
</dbReference>
<dbReference type="EMBL" id="JAJBZT010000003">
    <property type="protein sequence ID" value="MCB6183108.1"/>
    <property type="molecule type" value="Genomic_DNA"/>
</dbReference>
<evidence type="ECO:0000256" key="1">
    <source>
        <dbReference type="ARBA" id="ARBA00004418"/>
    </source>
</evidence>
<keyword evidence="2 5" id="KW-0813">Transport</keyword>
<comment type="subcellular location">
    <subcellularLocation>
        <location evidence="1 5">Periplasm</location>
    </subcellularLocation>
</comment>
<dbReference type="Proteomes" id="UP001165395">
    <property type="component" value="Unassembled WGS sequence"/>
</dbReference>
<organism evidence="7 8">
    <name type="scientific">Leeia speluncae</name>
    <dbReference type="NCBI Taxonomy" id="2884804"/>
    <lineage>
        <taxon>Bacteria</taxon>
        <taxon>Pseudomonadati</taxon>
        <taxon>Pseudomonadota</taxon>
        <taxon>Betaproteobacteria</taxon>
        <taxon>Neisseriales</taxon>
        <taxon>Leeiaceae</taxon>
        <taxon>Leeia</taxon>
    </lineage>
</organism>
<proteinExistence type="inferred from homology"/>
<sequence>MQAKKWVSGFVFGALVASCAFANEEPVLNVYNWADYFGATTLQKFEKETGIKVRYDKYDSNEALQAKLLSGNSGYDLVFPSSQFFARQVKAGVFYKLDKAKLPNLKNLDAGVLAQLSALDAGNQFGMPYAQGTNGITINVEKVNKALGGKLPADPLALVFDPQYASKLSSCGISFFDSASEMYTLAFSYMGKDLATATDTDLKAAEGMLKKIRPYVRKFIGIPTQQMASGEFCVAMDYSGDAGLAASQAKAAKNGVNIAYLTPKQHTPFWIDMMAIPKDAKHPENAQKFMNFLMKPEIISELTHDIFYATPNTKTAPFLTTELRNNTAIFPTPEMKKQFVLVKPLAPEQQRKLIASFNVFKTSK</sequence>
<dbReference type="SUPFAM" id="SSF53850">
    <property type="entry name" value="Periplasmic binding protein-like II"/>
    <property type="match status" value="1"/>
</dbReference>
<reference evidence="7" key="1">
    <citation type="submission" date="2021-10" db="EMBL/GenBank/DDBJ databases">
        <title>The complete genome sequence of Leeia sp. TBRC 13508.</title>
        <authorList>
            <person name="Charoenyingcharoen P."/>
            <person name="Yukphan P."/>
        </authorList>
    </citation>
    <scope>NUCLEOTIDE SEQUENCE</scope>
    <source>
        <strain evidence="7">TBRC 13508</strain>
    </source>
</reference>
<comment type="function">
    <text evidence="5">Required for the activity of the bacterial periplasmic transport system of putrescine.</text>
</comment>
<evidence type="ECO:0000256" key="3">
    <source>
        <dbReference type="ARBA" id="ARBA00022729"/>
    </source>
</evidence>
<name>A0ABS8D659_9NEIS</name>
<evidence type="ECO:0000256" key="5">
    <source>
        <dbReference type="PIRNR" id="PIRNR019574"/>
    </source>
</evidence>
<evidence type="ECO:0000256" key="2">
    <source>
        <dbReference type="ARBA" id="ARBA00022448"/>
    </source>
</evidence>
<dbReference type="PANTHER" id="PTHR30222:SF12">
    <property type="entry name" value="NORSPERMIDINE SENSOR"/>
    <property type="match status" value="1"/>
</dbReference>
<dbReference type="InterPro" id="IPR001188">
    <property type="entry name" value="Sperm_putr-bd"/>
</dbReference>
<keyword evidence="8" id="KW-1185">Reference proteome</keyword>
<evidence type="ECO:0000313" key="7">
    <source>
        <dbReference type="EMBL" id="MCB6183108.1"/>
    </source>
</evidence>